<dbReference type="InterPro" id="IPR009078">
    <property type="entry name" value="Ferritin-like_SF"/>
</dbReference>
<dbReference type="GO" id="GO:0016491">
    <property type="term" value="F:oxidoreductase activity"/>
    <property type="evidence" value="ECO:0007669"/>
    <property type="project" value="UniProtKB-KW"/>
</dbReference>
<comment type="caution">
    <text evidence="1">The sequence shown here is derived from an EMBL/GenBank/DDBJ whole genome shotgun (WGS) entry which is preliminary data.</text>
</comment>
<dbReference type="InterPro" id="IPR012347">
    <property type="entry name" value="Ferritin-like"/>
</dbReference>
<name>A0A091CDB7_9ENTE</name>
<accession>A0A091CDB7</accession>
<reference evidence="1 2" key="1">
    <citation type="submission" date="2014-08" db="EMBL/GenBank/DDBJ databases">
        <title>Genome sequence of Tetragenococcus muriaticus.</title>
        <authorList>
            <person name="Chuea-nongthon C."/>
            <person name="Rodtong S."/>
            <person name="Yongsawatdigul J."/>
            <person name="Steele J.L."/>
            <person name="Liu X.-y."/>
            <person name="Speers J."/>
            <person name="Glasner J.D."/>
            <person name="Neeno-Eckwall E.C."/>
        </authorList>
    </citation>
    <scope>NUCLEOTIDE SEQUENCE [LARGE SCALE GENOMIC DNA]</scope>
    <source>
        <strain evidence="1 2">PMC-11-5</strain>
    </source>
</reference>
<organism evidence="1 2">
    <name type="scientific">Tetragenococcus muriaticus PMC-11-5</name>
    <dbReference type="NCBI Taxonomy" id="1302649"/>
    <lineage>
        <taxon>Bacteria</taxon>
        <taxon>Bacillati</taxon>
        <taxon>Bacillota</taxon>
        <taxon>Bacilli</taxon>
        <taxon>Lactobacillales</taxon>
        <taxon>Enterococcaceae</taxon>
        <taxon>Tetragenococcus</taxon>
    </lineage>
</organism>
<keyword evidence="1" id="KW-0560">Oxidoreductase</keyword>
<proteinExistence type="predicted"/>
<dbReference type="EC" id="1.-.-.-" evidence="1"/>
<evidence type="ECO:0000313" key="1">
    <source>
        <dbReference type="EMBL" id="KFN91803.1"/>
    </source>
</evidence>
<dbReference type="Gene3D" id="1.20.1260.10">
    <property type="match status" value="1"/>
</dbReference>
<gene>
    <name evidence="1" type="ORF">TMUPMC115_1182</name>
</gene>
<dbReference type="Proteomes" id="UP000029380">
    <property type="component" value="Unassembled WGS sequence"/>
</dbReference>
<sequence length="92" mass="10688">MLDEGEVIPTTTEELTHYSMLEEKGCLKYEVGEVLLEQVVKDFDTQLLFINKGITLAETENKFGIVGFFKKIIYFYETSNFCDTKLSRSRNF</sequence>
<dbReference type="SUPFAM" id="SSF47240">
    <property type="entry name" value="Ferritin-like"/>
    <property type="match status" value="1"/>
</dbReference>
<dbReference type="PATRIC" id="fig|1302649.3.peg.1184"/>
<dbReference type="EMBL" id="JPVU01000125">
    <property type="protein sequence ID" value="KFN91803.1"/>
    <property type="molecule type" value="Genomic_DNA"/>
</dbReference>
<evidence type="ECO:0000313" key="2">
    <source>
        <dbReference type="Proteomes" id="UP000029380"/>
    </source>
</evidence>
<dbReference type="AlphaFoldDB" id="A0A091CDB7"/>
<protein>
    <submittedName>
        <fullName evidence="1">Ferritin superfamily protein</fullName>
        <ecNumber evidence="1">1.-.-.-</ecNumber>
    </submittedName>
</protein>